<gene>
    <name evidence="2" type="ORF">ACFOWZ_10720</name>
</gene>
<organism evidence="2 3">
    <name type="scientific">Lentzea rhizosphaerae</name>
    <dbReference type="NCBI Taxonomy" id="2041025"/>
    <lineage>
        <taxon>Bacteria</taxon>
        <taxon>Bacillati</taxon>
        <taxon>Actinomycetota</taxon>
        <taxon>Actinomycetes</taxon>
        <taxon>Pseudonocardiales</taxon>
        <taxon>Pseudonocardiaceae</taxon>
        <taxon>Lentzea</taxon>
    </lineage>
</organism>
<proteinExistence type="predicted"/>
<dbReference type="EMBL" id="JBHRZI010000011">
    <property type="protein sequence ID" value="MFC3891949.1"/>
    <property type="molecule type" value="Genomic_DNA"/>
</dbReference>
<comment type="caution">
    <text evidence="2">The sequence shown here is derived from an EMBL/GenBank/DDBJ whole genome shotgun (WGS) entry which is preliminary data.</text>
</comment>
<keyword evidence="3" id="KW-1185">Reference proteome</keyword>
<reference evidence="3" key="1">
    <citation type="journal article" date="2019" name="Int. J. Syst. Evol. Microbiol.">
        <title>The Global Catalogue of Microorganisms (GCM) 10K type strain sequencing project: providing services to taxonomists for standard genome sequencing and annotation.</title>
        <authorList>
            <consortium name="The Broad Institute Genomics Platform"/>
            <consortium name="The Broad Institute Genome Sequencing Center for Infectious Disease"/>
            <person name="Wu L."/>
            <person name="Ma J."/>
        </authorList>
    </citation>
    <scope>NUCLEOTIDE SEQUENCE [LARGE SCALE GENOMIC DNA]</scope>
    <source>
        <strain evidence="3">CGMCC 4.7405</strain>
    </source>
</reference>
<dbReference type="Proteomes" id="UP001595690">
    <property type="component" value="Unassembled WGS sequence"/>
</dbReference>
<accession>A0ABV8BQZ7</accession>
<evidence type="ECO:0000256" key="1">
    <source>
        <dbReference type="SAM" id="MobiDB-lite"/>
    </source>
</evidence>
<feature type="region of interest" description="Disordered" evidence="1">
    <location>
        <begin position="48"/>
        <end position="74"/>
    </location>
</feature>
<dbReference type="RefSeq" id="WP_382371608.1">
    <property type="nucleotide sequence ID" value="NZ_JBHRZI010000011.1"/>
</dbReference>
<protein>
    <recommendedName>
        <fullName evidence="4">Cytotoxic translational repressor of toxin-antitoxin stability system</fullName>
    </recommendedName>
</protein>
<sequence>MSPKKNDPVAPPTTGEEWHIRYNTTDVVCGWQELGNRAANNLRGAWETMRHRPGPASGEATTRHHPLRRHLATGARGGRVMPRWQIEVTGGDRVWYLLDVERRTVWVDYAGAHPKATE</sequence>
<evidence type="ECO:0000313" key="3">
    <source>
        <dbReference type="Proteomes" id="UP001595690"/>
    </source>
</evidence>
<name>A0ABV8BQZ7_9PSEU</name>
<evidence type="ECO:0000313" key="2">
    <source>
        <dbReference type="EMBL" id="MFC3891949.1"/>
    </source>
</evidence>
<evidence type="ECO:0008006" key="4">
    <source>
        <dbReference type="Google" id="ProtNLM"/>
    </source>
</evidence>